<evidence type="ECO:0000313" key="2">
    <source>
        <dbReference type="Proteomes" id="UP000886740"/>
    </source>
</evidence>
<gene>
    <name evidence="1" type="ORF">H9977_05725</name>
</gene>
<reference evidence="1" key="1">
    <citation type="journal article" date="2021" name="PeerJ">
        <title>Extensive microbial diversity within the chicken gut microbiome revealed by metagenomics and culture.</title>
        <authorList>
            <person name="Gilroy R."/>
            <person name="Ravi A."/>
            <person name="Getino M."/>
            <person name="Pursley I."/>
            <person name="Horton D.L."/>
            <person name="Alikhan N.F."/>
            <person name="Baker D."/>
            <person name="Gharbi K."/>
            <person name="Hall N."/>
            <person name="Watson M."/>
            <person name="Adriaenssens E.M."/>
            <person name="Foster-Nyarko E."/>
            <person name="Jarju S."/>
            <person name="Secka A."/>
            <person name="Antonio M."/>
            <person name="Oren A."/>
            <person name="Chaudhuri R.R."/>
            <person name="La Ragione R."/>
            <person name="Hildebrand F."/>
            <person name="Pallen M.J."/>
        </authorList>
    </citation>
    <scope>NUCLEOTIDE SEQUENCE</scope>
    <source>
        <strain evidence="1">ChiGjej6B6-14162</strain>
    </source>
</reference>
<dbReference type="InterPro" id="IPR024214">
    <property type="entry name" value="DUF3843"/>
</dbReference>
<reference evidence="1" key="2">
    <citation type="submission" date="2021-04" db="EMBL/GenBank/DDBJ databases">
        <authorList>
            <person name="Gilroy R."/>
        </authorList>
    </citation>
    <scope>NUCLEOTIDE SEQUENCE</scope>
    <source>
        <strain evidence="1">ChiGjej6B6-14162</strain>
    </source>
</reference>
<accession>A0A9D1X7U9</accession>
<protein>
    <submittedName>
        <fullName evidence="1">DUF3843 family protein</fullName>
    </submittedName>
</protein>
<evidence type="ECO:0000313" key="1">
    <source>
        <dbReference type="EMBL" id="HIX74513.1"/>
    </source>
</evidence>
<sequence length="422" mass="50030">MKNIKIFPKDWMQIHPYKQSTPIDSYYTSLANRIYDMMVETELINSFEPEDTKQICIRMAAYFEDVISGLGIWRAFITKYKELFGKYLPFYTPDDHYYDDEVNYEDVRFLLWHFTQQYHGFKKGTFVSPDNPANESTSLLIYNMFCDEWTTAPDNPRMKMVFDKQTRYDNQEKYEPLLFWFHYHSYLFPDANRELTEYTQTLWNENKGSSQDQLSNMIMDTHQKLAYVGKTSMLALTSPQWLALIFPEDHPDHAFMREIAEQSQAVIPEEIVEQNKKEYENFTAIANGQPILYFQKSNELESFLKEKMPEIAKADYQLPGNLKGKKLALYATPQEGAQIMSLDLEFIKDENNPFYNKEKAEKQALSYFIVKHCSIYMLKLMMEKGMLADAQTKSLKSRERGKAIIQENWEFLARYFIKEYAR</sequence>
<proteinExistence type="predicted"/>
<dbReference type="EMBL" id="DXEL01000043">
    <property type="protein sequence ID" value="HIX74513.1"/>
    <property type="molecule type" value="Genomic_DNA"/>
</dbReference>
<dbReference type="Pfam" id="PF12954">
    <property type="entry name" value="DUF3843"/>
    <property type="match status" value="1"/>
</dbReference>
<name>A0A9D1X7U9_9BACT</name>
<organism evidence="1 2">
    <name type="scientific">Candidatus Parabacteroides intestinipullorum</name>
    <dbReference type="NCBI Taxonomy" id="2838723"/>
    <lineage>
        <taxon>Bacteria</taxon>
        <taxon>Pseudomonadati</taxon>
        <taxon>Bacteroidota</taxon>
        <taxon>Bacteroidia</taxon>
        <taxon>Bacteroidales</taxon>
        <taxon>Tannerellaceae</taxon>
        <taxon>Parabacteroides</taxon>
    </lineage>
</organism>
<dbReference type="Proteomes" id="UP000886740">
    <property type="component" value="Unassembled WGS sequence"/>
</dbReference>
<comment type="caution">
    <text evidence="1">The sequence shown here is derived from an EMBL/GenBank/DDBJ whole genome shotgun (WGS) entry which is preliminary data.</text>
</comment>
<dbReference type="AlphaFoldDB" id="A0A9D1X7U9"/>